<protein>
    <submittedName>
        <fullName evidence="1">Uncharacterized protein YjdB</fullName>
    </submittedName>
</protein>
<organism evidence="1 2">
    <name type="scientific">Halosaccharopolyspora lacisalsi</name>
    <dbReference type="NCBI Taxonomy" id="1000566"/>
    <lineage>
        <taxon>Bacteria</taxon>
        <taxon>Bacillati</taxon>
        <taxon>Actinomycetota</taxon>
        <taxon>Actinomycetes</taxon>
        <taxon>Pseudonocardiales</taxon>
        <taxon>Pseudonocardiaceae</taxon>
        <taxon>Halosaccharopolyspora</taxon>
    </lineage>
</organism>
<reference evidence="1 2" key="1">
    <citation type="submission" date="2020-07" db="EMBL/GenBank/DDBJ databases">
        <title>Sequencing the genomes of 1000 actinobacteria strains.</title>
        <authorList>
            <person name="Klenk H.-P."/>
        </authorList>
    </citation>
    <scope>NUCLEOTIDE SEQUENCE [LARGE SCALE GENOMIC DNA]</scope>
    <source>
        <strain evidence="1 2">DSM 45975</strain>
    </source>
</reference>
<name>A0A839E7N6_9PSEU</name>
<dbReference type="EMBL" id="JACGWZ010000015">
    <property type="protein sequence ID" value="MBA8827925.1"/>
    <property type="molecule type" value="Genomic_DNA"/>
</dbReference>
<comment type="caution">
    <text evidence="1">The sequence shown here is derived from an EMBL/GenBank/DDBJ whole genome shotgun (WGS) entry which is preliminary data.</text>
</comment>
<dbReference type="AlphaFoldDB" id="A0A839E7N6"/>
<keyword evidence="2" id="KW-1185">Reference proteome</keyword>
<feature type="non-terminal residue" evidence="1">
    <location>
        <position position="1"/>
    </location>
</feature>
<gene>
    <name evidence="1" type="ORF">FHX42_005332</name>
</gene>
<dbReference type="Gene3D" id="2.60.40.1080">
    <property type="match status" value="1"/>
</dbReference>
<proteinExistence type="predicted"/>
<evidence type="ECO:0000313" key="2">
    <source>
        <dbReference type="Proteomes" id="UP000569329"/>
    </source>
</evidence>
<dbReference type="Proteomes" id="UP000569329">
    <property type="component" value="Unassembled WGS sequence"/>
</dbReference>
<evidence type="ECO:0000313" key="1">
    <source>
        <dbReference type="EMBL" id="MBA8827925.1"/>
    </source>
</evidence>
<accession>A0A839E7N6</accession>
<sequence>DNPGVATVGTGSNAGLITGVADGSTTVTATYGGRTAQVSVTVPAATASTRKSTRT</sequence>